<dbReference type="GO" id="GO:0005886">
    <property type="term" value="C:plasma membrane"/>
    <property type="evidence" value="ECO:0007669"/>
    <property type="project" value="UniProtKB-SubCell"/>
</dbReference>
<dbReference type="SUPFAM" id="SSF161098">
    <property type="entry name" value="MetI-like"/>
    <property type="match status" value="1"/>
</dbReference>
<keyword evidence="11" id="KW-0997">Cell inner membrane</keyword>
<evidence type="ECO:0000256" key="8">
    <source>
        <dbReference type="ARBA" id="ARBA00022989"/>
    </source>
</evidence>
<dbReference type="GO" id="GO:0015098">
    <property type="term" value="F:molybdate ion transmembrane transporter activity"/>
    <property type="evidence" value="ECO:0007669"/>
    <property type="project" value="UniProtKB-UniRule"/>
</dbReference>
<evidence type="ECO:0000313" key="14">
    <source>
        <dbReference type="Proteomes" id="UP000501648"/>
    </source>
</evidence>
<evidence type="ECO:0000256" key="2">
    <source>
        <dbReference type="ARBA" id="ARBA00004651"/>
    </source>
</evidence>
<dbReference type="InterPro" id="IPR011867">
    <property type="entry name" value="ModB_ABC"/>
</dbReference>
<dbReference type="InterPro" id="IPR035906">
    <property type="entry name" value="MetI-like_sf"/>
</dbReference>
<name>A0A6M3ZS14_9BURK</name>
<proteinExistence type="inferred from homology"/>
<keyword evidence="4 10" id="KW-0813">Transport</keyword>
<dbReference type="InterPro" id="IPR000515">
    <property type="entry name" value="MetI-like"/>
</dbReference>
<organism evidence="13 14">
    <name type="scientific">Herbaspirillum rubrisubalbicans Os34</name>
    <dbReference type="NCBI Taxonomy" id="1235827"/>
    <lineage>
        <taxon>Bacteria</taxon>
        <taxon>Pseudomonadati</taxon>
        <taxon>Pseudomonadota</taxon>
        <taxon>Betaproteobacteria</taxon>
        <taxon>Burkholderiales</taxon>
        <taxon>Oxalobacteraceae</taxon>
        <taxon>Herbaspirillum</taxon>
    </lineage>
</organism>
<reference evidence="13 14" key="1">
    <citation type="journal article" date="2012" name="J. Bacteriol.">
        <title>Genome sequence of the pathogenic Herbaspirillum seropedicae strain Os34, isolated from rice roots.</title>
        <authorList>
            <person name="Ye W."/>
            <person name="Ye S."/>
            <person name="Liu J."/>
            <person name="Chang S."/>
            <person name="Chen M."/>
            <person name="Zhu B."/>
            <person name="Guo L."/>
            <person name="An Q."/>
        </authorList>
    </citation>
    <scope>NUCLEOTIDE SEQUENCE [LARGE SCALE GENOMIC DNA]</scope>
    <source>
        <strain evidence="13 14">Os34</strain>
    </source>
</reference>
<evidence type="ECO:0000256" key="7">
    <source>
        <dbReference type="ARBA" id="ARBA00022692"/>
    </source>
</evidence>
<keyword evidence="7 10" id="KW-0812">Transmembrane</keyword>
<accession>A0A6M3ZS14</accession>
<gene>
    <name evidence="13" type="primary">modB</name>
    <name evidence="13" type="ORF">C798_11325</name>
</gene>
<evidence type="ECO:0000259" key="12">
    <source>
        <dbReference type="PROSITE" id="PS50928"/>
    </source>
</evidence>
<protein>
    <recommendedName>
        <fullName evidence="11">Molybdenum transport system permease</fullName>
    </recommendedName>
</protein>
<comment type="caution">
    <text evidence="11">Lacks conserved residue(s) required for the propagation of feature annotation.</text>
</comment>
<dbReference type="Proteomes" id="UP000501648">
    <property type="component" value="Chromosome"/>
</dbReference>
<evidence type="ECO:0000256" key="10">
    <source>
        <dbReference type="RuleBase" id="RU363032"/>
    </source>
</evidence>
<dbReference type="Gene3D" id="1.10.3720.10">
    <property type="entry name" value="MetI-like"/>
    <property type="match status" value="1"/>
</dbReference>
<dbReference type="PROSITE" id="PS50928">
    <property type="entry name" value="ABC_TM1"/>
    <property type="match status" value="1"/>
</dbReference>
<feature type="transmembrane region" description="Helical" evidence="10">
    <location>
        <begin position="43"/>
        <end position="64"/>
    </location>
</feature>
<evidence type="ECO:0000256" key="3">
    <source>
        <dbReference type="ARBA" id="ARBA00007069"/>
    </source>
</evidence>
<keyword evidence="6 11" id="KW-0500">Molybdenum</keyword>
<evidence type="ECO:0000256" key="4">
    <source>
        <dbReference type="ARBA" id="ARBA00022448"/>
    </source>
</evidence>
<evidence type="ECO:0000256" key="5">
    <source>
        <dbReference type="ARBA" id="ARBA00022475"/>
    </source>
</evidence>
<evidence type="ECO:0000256" key="11">
    <source>
        <dbReference type="RuleBase" id="RU365097"/>
    </source>
</evidence>
<feature type="transmembrane region" description="Helical" evidence="10">
    <location>
        <begin position="192"/>
        <end position="215"/>
    </location>
</feature>
<evidence type="ECO:0000313" key="13">
    <source>
        <dbReference type="EMBL" id="QJQ00800.1"/>
    </source>
</evidence>
<evidence type="ECO:0000256" key="1">
    <source>
        <dbReference type="ARBA" id="ARBA00002949"/>
    </source>
</evidence>
<feature type="domain" description="ABC transmembrane type-1" evidence="12">
    <location>
        <begin position="8"/>
        <end position="211"/>
    </location>
</feature>
<dbReference type="PANTHER" id="PTHR30183">
    <property type="entry name" value="MOLYBDENUM TRANSPORT SYSTEM PERMEASE PROTEIN MODB"/>
    <property type="match status" value="1"/>
</dbReference>
<keyword evidence="9 10" id="KW-0472">Membrane</keyword>
<comment type="subcellular location">
    <subcellularLocation>
        <location evidence="11">Cell inner membrane</location>
        <topology evidence="11">Multi-pass membrane protein</topology>
    </subcellularLocation>
    <subcellularLocation>
        <location evidence="2 10">Cell membrane</location>
        <topology evidence="2 10">Multi-pass membrane protein</topology>
    </subcellularLocation>
</comment>
<evidence type="ECO:0000256" key="9">
    <source>
        <dbReference type="ARBA" id="ARBA00023136"/>
    </source>
</evidence>
<comment type="similarity">
    <text evidence="3 11">Belongs to the binding-protein-dependent transport system permease family. CysTW subfamily.</text>
</comment>
<dbReference type="EMBL" id="CP008956">
    <property type="protein sequence ID" value="QJQ00800.1"/>
    <property type="molecule type" value="Genomic_DNA"/>
</dbReference>
<dbReference type="AlphaFoldDB" id="A0A6M3ZS14"/>
<dbReference type="PANTHER" id="PTHR30183:SF3">
    <property type="entry name" value="MOLYBDENUM TRANSPORT SYSTEM PERMEASE PROTEIN MODB"/>
    <property type="match status" value="1"/>
</dbReference>
<keyword evidence="5" id="KW-1003">Cell membrane</keyword>
<comment type="function">
    <text evidence="1 11">Part of the binding-protein-dependent transport system for molybdenum; probably responsible for the translocation of the substrate across the membrane.</text>
</comment>
<dbReference type="Pfam" id="PF00528">
    <property type="entry name" value="BPD_transp_1"/>
    <property type="match status" value="1"/>
</dbReference>
<evidence type="ECO:0000256" key="6">
    <source>
        <dbReference type="ARBA" id="ARBA00022505"/>
    </source>
</evidence>
<dbReference type="CDD" id="cd06261">
    <property type="entry name" value="TM_PBP2"/>
    <property type="match status" value="1"/>
</dbReference>
<sequence>MHPVWTPLLLSLKVAGLATLLNLVLGVAAAYGLSRWRSPLRDFIDSVLTLPLVLPPTVMGYYLLVLFGRRGTFGAWLEGMGIQLVFTWQGAVLASTVVAFPLVLKAARAAFESVDQQLENAARVLGVSEAGVFFRVSLPLATRGIMAGVLLAFARALGEFGATLMVAGNLPGRTQTLSVAIYEAVQAGDDGAATLLVVITSLTCIVLLMVAGRLVPDRSQLRVR</sequence>
<feature type="transmembrane region" description="Helical" evidence="10">
    <location>
        <begin position="12"/>
        <end position="31"/>
    </location>
</feature>
<keyword evidence="8 10" id="KW-1133">Transmembrane helix</keyword>
<dbReference type="NCBIfam" id="TIGR02141">
    <property type="entry name" value="modB_ABC"/>
    <property type="match status" value="1"/>
</dbReference>
<feature type="transmembrane region" description="Helical" evidence="10">
    <location>
        <begin position="84"/>
        <end position="104"/>
    </location>
</feature>
<dbReference type="RefSeq" id="WP_017451002.1">
    <property type="nucleotide sequence ID" value="NZ_CP008956.1"/>
</dbReference>